<evidence type="ECO:0000313" key="7">
    <source>
        <dbReference type="EMBL" id="MDK4301516.1"/>
    </source>
</evidence>
<keyword evidence="8" id="KW-1185">Reference proteome</keyword>
<evidence type="ECO:0000256" key="6">
    <source>
        <dbReference type="SAM" id="MobiDB-lite"/>
    </source>
</evidence>
<evidence type="ECO:0000256" key="1">
    <source>
        <dbReference type="ARBA" id="ARBA00007664"/>
    </source>
</evidence>
<sequence>MRGRPAVQRAAQYREVQQQSAQPVSTRSSGKRKFTAIVASAATCMTGLLTGAATAHAEPWDQRAGAYHEARKTIEEGPVVDSAGFVDNARGQLQQWGIQTPELDREITDAIDQQIASVLPQHRSPQEHRSSQGQQAPASGIGAASGDKAPASGDKVPAAETRGDHAVDGNGSVDNGSVGKDYDGIGERPAIIENPAIDPNMRWVNDPLSKILAGKPTEDFVLHRVPGSWFDAPRIPEESNEYLSQGTSLYGPGTPLFVGDSGICTLAVAGTDAQGHKVGITAGHCGAEGDYVASADSWQVGNSGTIVASNAHHDYSVIEFGSNAEVTRSYNNVTVDEIGAGPRFGDQVCKNGVATGHTCGVHYGDAEGIQFNQVCASLGDSGGPLLVGNRLVGIISGGANPTGLDLSCRSPLQGFLHVPTMASDANTIFADLDAHGGVGAGFQLPEN</sequence>
<dbReference type="SUPFAM" id="SSF50494">
    <property type="entry name" value="Trypsin-like serine proteases"/>
    <property type="match status" value="1"/>
</dbReference>
<organism evidence="7 8">
    <name type="scientific">Corynebacterium propinquum</name>
    <dbReference type="NCBI Taxonomy" id="43769"/>
    <lineage>
        <taxon>Bacteria</taxon>
        <taxon>Bacillati</taxon>
        <taxon>Actinomycetota</taxon>
        <taxon>Actinomycetes</taxon>
        <taxon>Mycobacteriales</taxon>
        <taxon>Corynebacteriaceae</taxon>
        <taxon>Corynebacterium</taxon>
    </lineage>
</organism>
<evidence type="ECO:0000313" key="8">
    <source>
        <dbReference type="Proteomes" id="UP001243856"/>
    </source>
</evidence>
<name>A0ABT7G5D5_9CORY</name>
<dbReference type="Proteomes" id="UP001243856">
    <property type="component" value="Unassembled WGS sequence"/>
</dbReference>
<evidence type="ECO:0000256" key="5">
    <source>
        <dbReference type="ARBA" id="ARBA00023157"/>
    </source>
</evidence>
<dbReference type="InterPro" id="IPR001316">
    <property type="entry name" value="Pept_S1A_streptogrisin"/>
</dbReference>
<feature type="region of interest" description="Disordered" evidence="6">
    <location>
        <begin position="120"/>
        <end position="182"/>
    </location>
</feature>
<feature type="region of interest" description="Disordered" evidence="6">
    <location>
        <begin position="1"/>
        <end position="31"/>
    </location>
</feature>
<dbReference type="RefSeq" id="WP_239658244.1">
    <property type="nucleotide sequence ID" value="NZ_CP100371.1"/>
</dbReference>
<comment type="similarity">
    <text evidence="1">Belongs to the peptidase S1 family.</text>
</comment>
<protein>
    <submittedName>
        <fullName evidence="7">S1 family peptidase</fullName>
    </submittedName>
</protein>
<accession>A0ABT7G5D5</accession>
<evidence type="ECO:0000256" key="4">
    <source>
        <dbReference type="ARBA" id="ARBA00022825"/>
    </source>
</evidence>
<feature type="compositionally biased region" description="Polar residues" evidence="6">
    <location>
        <begin position="15"/>
        <end position="28"/>
    </location>
</feature>
<gene>
    <name evidence="7" type="ORF">QPX45_09780</name>
</gene>
<keyword evidence="2" id="KW-0645">Protease</keyword>
<dbReference type="EMBL" id="JASNVK010000021">
    <property type="protein sequence ID" value="MDK4301516.1"/>
    <property type="molecule type" value="Genomic_DNA"/>
</dbReference>
<reference evidence="7 8" key="1">
    <citation type="submission" date="2023-05" db="EMBL/GenBank/DDBJ databases">
        <title>Metabolic capabilities are highly conserved among human nasal-associated Corynebacterium species in pangenomic analyses.</title>
        <authorList>
            <person name="Tran T.H."/>
            <person name="Roberts A.Q."/>
            <person name="Escapa I.F."/>
            <person name="Gao W."/>
            <person name="Conlan S."/>
            <person name="Kong H."/>
            <person name="Segre J.A."/>
            <person name="Kelly M.S."/>
            <person name="Lemon K.P."/>
        </authorList>
    </citation>
    <scope>NUCLEOTIDE SEQUENCE [LARGE SCALE GENOMIC DNA]</scope>
    <source>
        <strain evidence="7 8">KPL2811</strain>
    </source>
</reference>
<dbReference type="InterPro" id="IPR009003">
    <property type="entry name" value="Peptidase_S1_PA"/>
</dbReference>
<evidence type="ECO:0000256" key="2">
    <source>
        <dbReference type="ARBA" id="ARBA00022670"/>
    </source>
</evidence>
<keyword evidence="5" id="KW-1015">Disulfide bond</keyword>
<dbReference type="InterPro" id="IPR043504">
    <property type="entry name" value="Peptidase_S1_PA_chymotrypsin"/>
</dbReference>
<comment type="caution">
    <text evidence="7">The sequence shown here is derived from an EMBL/GenBank/DDBJ whole genome shotgun (WGS) entry which is preliminary data.</text>
</comment>
<evidence type="ECO:0000256" key="3">
    <source>
        <dbReference type="ARBA" id="ARBA00022801"/>
    </source>
</evidence>
<keyword evidence="4" id="KW-0720">Serine protease</keyword>
<keyword evidence="3" id="KW-0378">Hydrolase</keyword>
<dbReference type="PRINTS" id="PR00861">
    <property type="entry name" value="ALYTICPTASE"/>
</dbReference>
<dbReference type="CDD" id="cd21112">
    <property type="entry name" value="alphaLP-like"/>
    <property type="match status" value="1"/>
</dbReference>
<proteinExistence type="inferred from homology"/>
<dbReference type="Gene3D" id="2.40.10.10">
    <property type="entry name" value="Trypsin-like serine proteases"/>
    <property type="match status" value="2"/>
</dbReference>